<gene>
    <name evidence="2" type="ORF">BKG82_23010</name>
</gene>
<protein>
    <submittedName>
        <fullName evidence="2">Uncharacterized protein</fullName>
    </submittedName>
</protein>
<dbReference type="RefSeq" id="WP_070947686.1">
    <property type="nucleotide sequence ID" value="NZ_MLIQ01000023.1"/>
</dbReference>
<dbReference type="AlphaFoldDB" id="A0A1S1LLY6"/>
<reference evidence="2 3" key="1">
    <citation type="submission" date="2016-10" db="EMBL/GenBank/DDBJ databases">
        <title>Evaluation of Human, Veterinary and Environmental Mycobacterium chelonae Isolates by Core Genome Phylogenomic Analysis, Targeted Gene Comparison, and Anti-microbial Susceptibility Patterns: A Tale of Mistaken Identities.</title>
        <authorList>
            <person name="Fogelson S.B."/>
            <person name="Camus A.C."/>
            <person name="Lorenz W."/>
            <person name="Vasireddy R."/>
            <person name="Vasireddy S."/>
            <person name="Smith T."/>
            <person name="Brown-Elliott B.A."/>
            <person name="Wallace R.J.Jr."/>
            <person name="Hasan N.A."/>
            <person name="Reischl U."/>
            <person name="Sanchez S."/>
        </authorList>
    </citation>
    <scope>NUCLEOTIDE SEQUENCE [LARGE SCALE GENOMIC DNA]</scope>
    <source>
        <strain evidence="2 3">15515</strain>
    </source>
</reference>
<comment type="caution">
    <text evidence="2">The sequence shown here is derived from an EMBL/GenBank/DDBJ whole genome shotgun (WGS) entry which is preliminary data.</text>
</comment>
<sequence>MGLPWVRLDTQFASNPKVLELVGDKRFKAALAYVCSLGYSGVHGTDGYLPASCLPFIHATRTDAAQLVEVGLWTPAPGGWDINGWSDFQETSEETQKRKERAQKGAIARWEKERRRRENGNETPRIPRALA</sequence>
<name>A0A1S1LLY6_MYCCH</name>
<proteinExistence type="predicted"/>
<evidence type="ECO:0000313" key="3">
    <source>
        <dbReference type="Proteomes" id="UP000180043"/>
    </source>
</evidence>
<evidence type="ECO:0000256" key="1">
    <source>
        <dbReference type="SAM" id="MobiDB-lite"/>
    </source>
</evidence>
<accession>A0A1S1LLY6</accession>
<dbReference type="EMBL" id="MLIQ01000023">
    <property type="protein sequence ID" value="OHU51469.1"/>
    <property type="molecule type" value="Genomic_DNA"/>
</dbReference>
<organism evidence="2 3">
    <name type="scientific">Mycobacteroides chelonae</name>
    <name type="common">Mycobacterium chelonae</name>
    <dbReference type="NCBI Taxonomy" id="1774"/>
    <lineage>
        <taxon>Bacteria</taxon>
        <taxon>Bacillati</taxon>
        <taxon>Actinomycetota</taxon>
        <taxon>Actinomycetes</taxon>
        <taxon>Mycobacteriales</taxon>
        <taxon>Mycobacteriaceae</taxon>
        <taxon>Mycobacteroides</taxon>
    </lineage>
</organism>
<evidence type="ECO:0000313" key="2">
    <source>
        <dbReference type="EMBL" id="OHU51469.1"/>
    </source>
</evidence>
<feature type="region of interest" description="Disordered" evidence="1">
    <location>
        <begin position="77"/>
        <end position="131"/>
    </location>
</feature>
<feature type="compositionally biased region" description="Basic and acidic residues" evidence="1">
    <location>
        <begin position="109"/>
        <end position="120"/>
    </location>
</feature>
<dbReference type="Proteomes" id="UP000180043">
    <property type="component" value="Unassembled WGS sequence"/>
</dbReference>